<evidence type="ECO:0000256" key="2">
    <source>
        <dbReference type="ARBA" id="ARBA00004651"/>
    </source>
</evidence>
<evidence type="ECO:0000313" key="14">
    <source>
        <dbReference type="Proteomes" id="UP000677305"/>
    </source>
</evidence>
<dbReference type="InterPro" id="IPR003594">
    <property type="entry name" value="HATPase_dom"/>
</dbReference>
<dbReference type="PANTHER" id="PTHR45453">
    <property type="entry name" value="PHOSPHATE REGULON SENSOR PROTEIN PHOR"/>
    <property type="match status" value="1"/>
</dbReference>
<dbReference type="PANTHER" id="PTHR45453:SF2">
    <property type="entry name" value="HISTIDINE KINASE"/>
    <property type="match status" value="1"/>
</dbReference>
<dbReference type="GO" id="GO:0005886">
    <property type="term" value="C:plasma membrane"/>
    <property type="evidence" value="ECO:0007669"/>
    <property type="project" value="UniProtKB-SubCell"/>
</dbReference>
<dbReference type="InterPro" id="IPR004358">
    <property type="entry name" value="Sig_transdc_His_kin-like_C"/>
</dbReference>
<keyword evidence="4" id="KW-1003">Cell membrane</keyword>
<keyword evidence="8 11" id="KW-1133">Transmembrane helix</keyword>
<comment type="subcellular location">
    <subcellularLocation>
        <location evidence="2">Cell membrane</location>
        <topology evidence="2">Multi-pass membrane protein</topology>
    </subcellularLocation>
</comment>
<feature type="domain" description="Histidine kinase" evidence="12">
    <location>
        <begin position="126"/>
        <end position="331"/>
    </location>
</feature>
<dbReference type="AlphaFoldDB" id="A0A8J8SBL2"/>
<comment type="catalytic activity">
    <reaction evidence="1">
        <text>ATP + protein L-histidine = ADP + protein N-phospho-L-histidine.</text>
        <dbReference type="EC" id="2.7.13.3"/>
    </reaction>
</comment>
<dbReference type="RefSeq" id="WP_212692987.1">
    <property type="nucleotide sequence ID" value="NZ_CP058561.1"/>
</dbReference>
<dbReference type="GO" id="GO:0004721">
    <property type="term" value="F:phosphoprotein phosphatase activity"/>
    <property type="evidence" value="ECO:0007669"/>
    <property type="project" value="TreeGrafter"/>
</dbReference>
<protein>
    <recommendedName>
        <fullName evidence="3">histidine kinase</fullName>
        <ecNumber evidence="3">2.7.13.3</ecNumber>
    </recommendedName>
</protein>
<evidence type="ECO:0000256" key="7">
    <source>
        <dbReference type="ARBA" id="ARBA00022777"/>
    </source>
</evidence>
<evidence type="ECO:0000256" key="9">
    <source>
        <dbReference type="ARBA" id="ARBA00023012"/>
    </source>
</evidence>
<evidence type="ECO:0000256" key="10">
    <source>
        <dbReference type="ARBA" id="ARBA00023136"/>
    </source>
</evidence>
<dbReference type="GO" id="GO:0000155">
    <property type="term" value="F:phosphorelay sensor kinase activity"/>
    <property type="evidence" value="ECO:0007669"/>
    <property type="project" value="TreeGrafter"/>
</dbReference>
<dbReference type="EMBL" id="CP058561">
    <property type="protein sequence ID" value="QUH28779.1"/>
    <property type="molecule type" value="Genomic_DNA"/>
</dbReference>
<evidence type="ECO:0000259" key="12">
    <source>
        <dbReference type="PROSITE" id="PS50109"/>
    </source>
</evidence>
<keyword evidence="14" id="KW-1185">Reference proteome</keyword>
<dbReference type="PROSITE" id="PS50109">
    <property type="entry name" value="HIS_KIN"/>
    <property type="match status" value="1"/>
</dbReference>
<evidence type="ECO:0000256" key="1">
    <source>
        <dbReference type="ARBA" id="ARBA00000085"/>
    </source>
</evidence>
<dbReference type="SMART" id="SM00387">
    <property type="entry name" value="HATPase_c"/>
    <property type="match status" value="1"/>
</dbReference>
<dbReference type="SUPFAM" id="SSF55874">
    <property type="entry name" value="ATPase domain of HSP90 chaperone/DNA topoisomerase II/histidine kinase"/>
    <property type="match status" value="1"/>
</dbReference>
<keyword evidence="9" id="KW-0902">Two-component regulatory system</keyword>
<keyword evidence="6 11" id="KW-0812">Transmembrane</keyword>
<proteinExistence type="predicted"/>
<name>A0A8J8SBL2_9FIRM</name>
<reference evidence="13 14" key="1">
    <citation type="submission" date="2020-07" db="EMBL/GenBank/DDBJ databases">
        <title>Vallitalea guaymasensis genome.</title>
        <authorList>
            <person name="Postec A."/>
        </authorList>
    </citation>
    <scope>NUCLEOTIDE SEQUENCE [LARGE SCALE GENOMIC DNA]</scope>
    <source>
        <strain evidence="13 14">Ra1766G1</strain>
    </source>
</reference>
<evidence type="ECO:0000256" key="8">
    <source>
        <dbReference type="ARBA" id="ARBA00022989"/>
    </source>
</evidence>
<evidence type="ECO:0000256" key="3">
    <source>
        <dbReference type="ARBA" id="ARBA00012438"/>
    </source>
</evidence>
<keyword evidence="5" id="KW-0808">Transferase</keyword>
<dbReference type="EC" id="2.7.13.3" evidence="3"/>
<evidence type="ECO:0000313" key="13">
    <source>
        <dbReference type="EMBL" id="QUH28779.1"/>
    </source>
</evidence>
<feature type="transmembrane region" description="Helical" evidence="11">
    <location>
        <begin position="37"/>
        <end position="58"/>
    </location>
</feature>
<dbReference type="Pfam" id="PF02518">
    <property type="entry name" value="HATPase_c"/>
    <property type="match status" value="1"/>
</dbReference>
<keyword evidence="10 11" id="KW-0472">Membrane</keyword>
<dbReference type="InterPro" id="IPR036890">
    <property type="entry name" value="HATPase_C_sf"/>
</dbReference>
<sequence>MKLTTFLKNKIWFLIFHLLLIAFISLLLSIFHVNFYVILFIAMLILITDIVILMIEYIPKRNFYSKLDKVLENLDKKYYIHELIEKPNFEEGIILHDVIYQAVKSMNDEIAKYKISQNEYKEYIETWIHEIKTPIFCIDLICENTKNQVTKSISDEISKINNFVEQALYYARSTALEKDYVIRRLNLEETIKKLIKSQAKQLIRCKADMKLENLDKIVFCDTKWLDFILGQVLSNSIKYKKDNLIITFSAIENNNNLELLLSDNGIGIPEKDIQKVFDKGFTGENGRKYAKSTGIGLYLCKNLCTKMGLGFAISSQLDIGTTVKIIFPKDKTILFES</sequence>
<evidence type="ECO:0000256" key="5">
    <source>
        <dbReference type="ARBA" id="ARBA00022679"/>
    </source>
</evidence>
<organism evidence="13 14">
    <name type="scientific">Vallitalea guaymasensis</name>
    <dbReference type="NCBI Taxonomy" id="1185412"/>
    <lineage>
        <taxon>Bacteria</taxon>
        <taxon>Bacillati</taxon>
        <taxon>Bacillota</taxon>
        <taxon>Clostridia</taxon>
        <taxon>Lachnospirales</taxon>
        <taxon>Vallitaleaceae</taxon>
        <taxon>Vallitalea</taxon>
    </lineage>
</organism>
<dbReference type="PRINTS" id="PR00344">
    <property type="entry name" value="BCTRLSENSOR"/>
</dbReference>
<dbReference type="KEGG" id="vgu:HYG85_07585"/>
<dbReference type="Proteomes" id="UP000677305">
    <property type="component" value="Chromosome"/>
</dbReference>
<evidence type="ECO:0000256" key="4">
    <source>
        <dbReference type="ARBA" id="ARBA00022475"/>
    </source>
</evidence>
<evidence type="ECO:0000256" key="6">
    <source>
        <dbReference type="ARBA" id="ARBA00022692"/>
    </source>
</evidence>
<accession>A0A8J8SBL2</accession>
<dbReference type="InterPro" id="IPR005467">
    <property type="entry name" value="His_kinase_dom"/>
</dbReference>
<dbReference type="Gene3D" id="3.30.565.10">
    <property type="entry name" value="Histidine kinase-like ATPase, C-terminal domain"/>
    <property type="match status" value="1"/>
</dbReference>
<keyword evidence="7 13" id="KW-0418">Kinase</keyword>
<dbReference type="GO" id="GO:0016036">
    <property type="term" value="P:cellular response to phosphate starvation"/>
    <property type="evidence" value="ECO:0007669"/>
    <property type="project" value="TreeGrafter"/>
</dbReference>
<evidence type="ECO:0000256" key="11">
    <source>
        <dbReference type="SAM" id="Phobius"/>
    </source>
</evidence>
<gene>
    <name evidence="13" type="ORF">HYG85_07585</name>
</gene>
<dbReference type="InterPro" id="IPR050351">
    <property type="entry name" value="BphY/WalK/GraS-like"/>
</dbReference>
<feature type="transmembrane region" description="Helical" evidence="11">
    <location>
        <begin position="12"/>
        <end position="31"/>
    </location>
</feature>